<dbReference type="AlphaFoldDB" id="A0A1G2QTJ3"/>
<dbReference type="Proteomes" id="UP000178170">
    <property type="component" value="Unassembled WGS sequence"/>
</dbReference>
<dbReference type="PANTHER" id="PTHR21340">
    <property type="entry name" value="DIADENOSINE 5,5-P1,P4-TETRAPHOSPHATE PYROPHOSPHOHYDROLASE MUTT"/>
    <property type="match status" value="1"/>
</dbReference>
<dbReference type="InterPro" id="IPR051325">
    <property type="entry name" value="Nudix_hydrolase_domain"/>
</dbReference>
<comment type="caution">
    <text evidence="7">The sequence shown here is derived from an EMBL/GenBank/DDBJ whole genome shotgun (WGS) entry which is preliminary data.</text>
</comment>
<name>A0A1G2QTJ3_9BACT</name>
<dbReference type="GO" id="GO:0006167">
    <property type="term" value="P:AMP biosynthetic process"/>
    <property type="evidence" value="ECO:0007669"/>
    <property type="project" value="TreeGrafter"/>
</dbReference>
<dbReference type="InterPro" id="IPR000086">
    <property type="entry name" value="NUDIX_hydrolase_dom"/>
</dbReference>
<evidence type="ECO:0000256" key="4">
    <source>
        <dbReference type="ARBA" id="ARBA00022801"/>
    </source>
</evidence>
<evidence type="ECO:0000256" key="1">
    <source>
        <dbReference type="ARBA" id="ARBA00005582"/>
    </source>
</evidence>
<reference evidence="7 8" key="1">
    <citation type="journal article" date="2016" name="Nat. Commun.">
        <title>Thousands of microbial genomes shed light on interconnected biogeochemical processes in an aquifer system.</title>
        <authorList>
            <person name="Anantharaman K."/>
            <person name="Brown C.T."/>
            <person name="Hug L.A."/>
            <person name="Sharon I."/>
            <person name="Castelle C.J."/>
            <person name="Probst A.J."/>
            <person name="Thomas B.C."/>
            <person name="Singh A."/>
            <person name="Wilkins M.J."/>
            <person name="Karaoz U."/>
            <person name="Brodie E.L."/>
            <person name="Williams K.H."/>
            <person name="Hubbard S.S."/>
            <person name="Banfield J.F."/>
        </authorList>
    </citation>
    <scope>NUCLEOTIDE SEQUENCE [LARGE SCALE GENOMIC DNA]</scope>
</reference>
<dbReference type="Gene3D" id="3.90.79.10">
    <property type="entry name" value="Nucleoside Triphosphate Pyrophosphohydrolase"/>
    <property type="match status" value="1"/>
</dbReference>
<dbReference type="Pfam" id="PF00293">
    <property type="entry name" value="NUDIX"/>
    <property type="match status" value="1"/>
</dbReference>
<evidence type="ECO:0000313" key="7">
    <source>
        <dbReference type="EMBL" id="OHA63748.1"/>
    </source>
</evidence>
<dbReference type="PROSITE" id="PS00893">
    <property type="entry name" value="NUDIX_BOX"/>
    <property type="match status" value="1"/>
</dbReference>
<keyword evidence="3" id="KW-0547">Nucleotide-binding</keyword>
<dbReference type="InterPro" id="IPR020084">
    <property type="entry name" value="NUDIX_hydrolase_CS"/>
</dbReference>
<evidence type="ECO:0000256" key="3">
    <source>
        <dbReference type="ARBA" id="ARBA00022741"/>
    </source>
</evidence>
<dbReference type="CDD" id="cd03428">
    <property type="entry name" value="NUDIX_Ap4A_Nudt2"/>
    <property type="match status" value="1"/>
</dbReference>
<dbReference type="InterPro" id="IPR003565">
    <property type="entry name" value="Tetra_PHTase"/>
</dbReference>
<dbReference type="EMBL" id="MHTS01000027">
    <property type="protein sequence ID" value="OHA63748.1"/>
    <property type="molecule type" value="Genomic_DNA"/>
</dbReference>
<sequence length="146" mass="17075">MPKEKSAGAIIFRIEKGEPVYLLLHYPSSKKAKREYWDLAKGHIEKGEEEKDTVFREVREETGLKDIKLFDGFREGIRYWFQFGGQKIAKTVAFYLAQTKQKKVTISHEHVGFQWLPYEQAKEKLTYQNAKQVLEKAHHFLSAKGV</sequence>
<dbReference type="InterPro" id="IPR015797">
    <property type="entry name" value="NUDIX_hydrolase-like_dom_sf"/>
</dbReference>
<evidence type="ECO:0000256" key="5">
    <source>
        <dbReference type="ARBA" id="ARBA00032644"/>
    </source>
</evidence>
<evidence type="ECO:0000259" key="6">
    <source>
        <dbReference type="PROSITE" id="PS51462"/>
    </source>
</evidence>
<accession>A0A1G2QTJ3</accession>
<dbReference type="PROSITE" id="PS51462">
    <property type="entry name" value="NUDIX"/>
    <property type="match status" value="1"/>
</dbReference>
<dbReference type="GO" id="GO:0000166">
    <property type="term" value="F:nucleotide binding"/>
    <property type="evidence" value="ECO:0007669"/>
    <property type="project" value="UniProtKB-KW"/>
</dbReference>
<protein>
    <recommendedName>
        <fullName evidence="2">Bis(5'-nucleosyl)-tetraphosphatase [asymmetrical]</fullName>
    </recommendedName>
    <alternativeName>
        <fullName evidence="5">Diadenosine 5',5'''-P1,P4-tetraphosphate asymmetrical hydrolase</fullName>
    </alternativeName>
</protein>
<keyword evidence="4" id="KW-0378">Hydrolase</keyword>
<gene>
    <name evidence="7" type="ORF">A2843_02905</name>
</gene>
<proteinExistence type="inferred from homology"/>
<organism evidence="7 8">
    <name type="scientific">Candidatus Wildermuthbacteria bacterium RIFCSPHIGHO2_01_FULL_48_27b</name>
    <dbReference type="NCBI Taxonomy" id="1802447"/>
    <lineage>
        <taxon>Bacteria</taxon>
        <taxon>Candidatus Wildermuthiibacteriota</taxon>
    </lineage>
</organism>
<dbReference type="SUPFAM" id="SSF55811">
    <property type="entry name" value="Nudix"/>
    <property type="match status" value="1"/>
</dbReference>
<dbReference type="PANTHER" id="PTHR21340:SF0">
    <property type="entry name" value="BIS(5'-NUCLEOSYL)-TETRAPHOSPHATASE [ASYMMETRICAL]"/>
    <property type="match status" value="1"/>
</dbReference>
<dbReference type="GO" id="GO:0004081">
    <property type="term" value="F:bis(5'-nucleosyl)-tetraphosphatase (asymmetrical) activity"/>
    <property type="evidence" value="ECO:0007669"/>
    <property type="project" value="TreeGrafter"/>
</dbReference>
<evidence type="ECO:0000256" key="2">
    <source>
        <dbReference type="ARBA" id="ARBA00018911"/>
    </source>
</evidence>
<dbReference type="GO" id="GO:0006754">
    <property type="term" value="P:ATP biosynthetic process"/>
    <property type="evidence" value="ECO:0007669"/>
    <property type="project" value="TreeGrafter"/>
</dbReference>
<evidence type="ECO:0000313" key="8">
    <source>
        <dbReference type="Proteomes" id="UP000178170"/>
    </source>
</evidence>
<comment type="similarity">
    <text evidence="1">Belongs to the Nudix hydrolase family.</text>
</comment>
<feature type="domain" description="Nudix hydrolase" evidence="6">
    <location>
        <begin position="2"/>
        <end position="138"/>
    </location>
</feature>